<dbReference type="InterPro" id="IPR029063">
    <property type="entry name" value="SAM-dependent_MTases_sf"/>
</dbReference>
<gene>
    <name evidence="3" type="ORF">CLV27_1650</name>
</gene>
<evidence type="ECO:0000313" key="3">
    <source>
        <dbReference type="EMBL" id="TCK02931.1"/>
    </source>
</evidence>
<sequence>MSVFDELAKNWDEKPLRVENARRIGQGIIDNIPVDKNWKVMDFGAGTGLLTFYIQPYVKEIDAIDNSKGMLEVLQEKVRKAGVSNINPVFKDLEKDELGSEEYDLVVSSMTLHHIKDVESLLRKLKKSLKEGGYIAIADLEEEEGDFHSDNKGVYHFGFSKEKMRGYFEKLGFKDIRLFTVNIINKNNKEYPVFLAIGRK</sequence>
<dbReference type="PANTHER" id="PTHR43861">
    <property type="entry name" value="TRANS-ACONITATE 2-METHYLTRANSFERASE-RELATED"/>
    <property type="match status" value="1"/>
</dbReference>
<dbReference type="GO" id="GO:0008757">
    <property type="term" value="F:S-adenosylmethionine-dependent methyltransferase activity"/>
    <property type="evidence" value="ECO:0007669"/>
    <property type="project" value="InterPro"/>
</dbReference>
<dbReference type="CDD" id="cd02440">
    <property type="entry name" value="AdoMet_MTases"/>
    <property type="match status" value="1"/>
</dbReference>
<dbReference type="InterPro" id="IPR013216">
    <property type="entry name" value="Methyltransf_11"/>
</dbReference>
<dbReference type="Pfam" id="PF08241">
    <property type="entry name" value="Methyltransf_11"/>
    <property type="match status" value="1"/>
</dbReference>
<comment type="caution">
    <text evidence="3">The sequence shown here is derived from an EMBL/GenBank/DDBJ whole genome shotgun (WGS) entry which is preliminary data.</text>
</comment>
<dbReference type="Gene3D" id="3.40.50.150">
    <property type="entry name" value="Vaccinia Virus protein VP39"/>
    <property type="match status" value="1"/>
</dbReference>
<organism evidence="3 4">
    <name type="scientific">Phorcysia thermohydrogeniphila</name>
    <dbReference type="NCBI Taxonomy" id="936138"/>
    <lineage>
        <taxon>Bacteria</taxon>
        <taxon>Pseudomonadati</taxon>
        <taxon>Aquificota</taxon>
        <taxon>Aquificia</taxon>
        <taxon>Desulfurobacteriales</taxon>
        <taxon>Desulfurobacteriaceae</taxon>
        <taxon>Phorcysia</taxon>
    </lineage>
</organism>
<dbReference type="AlphaFoldDB" id="A0A4R1G8E2"/>
<evidence type="ECO:0000259" key="2">
    <source>
        <dbReference type="Pfam" id="PF08241"/>
    </source>
</evidence>
<evidence type="ECO:0000256" key="1">
    <source>
        <dbReference type="ARBA" id="ARBA00022679"/>
    </source>
</evidence>
<keyword evidence="3" id="KW-0830">Ubiquinone</keyword>
<dbReference type="GO" id="GO:0032259">
    <property type="term" value="P:methylation"/>
    <property type="evidence" value="ECO:0007669"/>
    <property type="project" value="UniProtKB-KW"/>
</dbReference>
<keyword evidence="4" id="KW-1185">Reference proteome</keyword>
<feature type="domain" description="Methyltransferase type 11" evidence="2">
    <location>
        <begin position="42"/>
        <end position="137"/>
    </location>
</feature>
<dbReference type="Proteomes" id="UP000295777">
    <property type="component" value="Unassembled WGS sequence"/>
</dbReference>
<dbReference type="PANTHER" id="PTHR43861:SF3">
    <property type="entry name" value="PUTATIVE (AFU_ORTHOLOGUE AFUA_2G14390)-RELATED"/>
    <property type="match status" value="1"/>
</dbReference>
<keyword evidence="1" id="KW-0808">Transferase</keyword>
<proteinExistence type="predicted"/>
<evidence type="ECO:0000313" key="4">
    <source>
        <dbReference type="Proteomes" id="UP000295777"/>
    </source>
</evidence>
<keyword evidence="3" id="KW-0489">Methyltransferase</keyword>
<dbReference type="SUPFAM" id="SSF53335">
    <property type="entry name" value="S-adenosyl-L-methionine-dependent methyltransferases"/>
    <property type="match status" value="1"/>
</dbReference>
<dbReference type="EMBL" id="SMFV01000006">
    <property type="protein sequence ID" value="TCK02931.1"/>
    <property type="molecule type" value="Genomic_DNA"/>
</dbReference>
<protein>
    <submittedName>
        <fullName evidence="3">Ubiquinone/menaquinone biosynthesis C-methylase UbiE</fullName>
    </submittedName>
</protein>
<name>A0A4R1G8E2_9BACT</name>
<reference evidence="3 4" key="1">
    <citation type="submission" date="2019-03" db="EMBL/GenBank/DDBJ databases">
        <title>Genomic Encyclopedia of Archaeal and Bacterial Type Strains, Phase II (KMG-II): from individual species to whole genera.</title>
        <authorList>
            <person name="Goeker M."/>
        </authorList>
    </citation>
    <scope>NUCLEOTIDE SEQUENCE [LARGE SCALE GENOMIC DNA]</scope>
    <source>
        <strain evidence="3 4">DSM 24425</strain>
    </source>
</reference>
<dbReference type="OrthoDB" id="9791837at2"/>
<accession>A0A4R1G8E2</accession>